<dbReference type="Proteomes" id="UP000807115">
    <property type="component" value="Chromosome 5"/>
</dbReference>
<reference evidence="2" key="1">
    <citation type="journal article" date="2019" name="BMC Genomics">
        <title>A new reference genome for Sorghum bicolor reveals high levels of sequence similarity between sweet and grain genotypes: implications for the genetics of sugar metabolism.</title>
        <authorList>
            <person name="Cooper E.A."/>
            <person name="Brenton Z.W."/>
            <person name="Flinn B.S."/>
            <person name="Jenkins J."/>
            <person name="Shu S."/>
            <person name="Flowers D."/>
            <person name="Luo F."/>
            <person name="Wang Y."/>
            <person name="Xia P."/>
            <person name="Barry K."/>
            <person name="Daum C."/>
            <person name="Lipzen A."/>
            <person name="Yoshinaga Y."/>
            <person name="Schmutz J."/>
            <person name="Saski C."/>
            <person name="Vermerris W."/>
            <person name="Kresovich S."/>
        </authorList>
    </citation>
    <scope>NUCLEOTIDE SEQUENCE</scope>
</reference>
<feature type="compositionally biased region" description="Polar residues" evidence="1">
    <location>
        <begin position="58"/>
        <end position="86"/>
    </location>
</feature>
<name>A0A921UEA5_SORBI</name>
<dbReference type="EMBL" id="CM027684">
    <property type="protein sequence ID" value="KAG0528504.1"/>
    <property type="molecule type" value="Genomic_DNA"/>
</dbReference>
<organism evidence="2 3">
    <name type="scientific">Sorghum bicolor</name>
    <name type="common">Sorghum</name>
    <name type="synonym">Sorghum vulgare</name>
    <dbReference type="NCBI Taxonomy" id="4558"/>
    <lineage>
        <taxon>Eukaryota</taxon>
        <taxon>Viridiplantae</taxon>
        <taxon>Streptophyta</taxon>
        <taxon>Embryophyta</taxon>
        <taxon>Tracheophyta</taxon>
        <taxon>Spermatophyta</taxon>
        <taxon>Magnoliopsida</taxon>
        <taxon>Liliopsida</taxon>
        <taxon>Poales</taxon>
        <taxon>Poaceae</taxon>
        <taxon>PACMAD clade</taxon>
        <taxon>Panicoideae</taxon>
        <taxon>Andropogonodae</taxon>
        <taxon>Andropogoneae</taxon>
        <taxon>Sorghinae</taxon>
        <taxon>Sorghum</taxon>
    </lineage>
</organism>
<proteinExistence type="predicted"/>
<accession>A0A921UEA5</accession>
<feature type="compositionally biased region" description="Low complexity" evidence="1">
    <location>
        <begin position="87"/>
        <end position="109"/>
    </location>
</feature>
<evidence type="ECO:0000313" key="3">
    <source>
        <dbReference type="Proteomes" id="UP000807115"/>
    </source>
</evidence>
<comment type="caution">
    <text evidence="2">The sequence shown here is derived from an EMBL/GenBank/DDBJ whole genome shotgun (WGS) entry which is preliminary data.</text>
</comment>
<protein>
    <submittedName>
        <fullName evidence="2">Uncharacterized protein</fullName>
    </submittedName>
</protein>
<evidence type="ECO:0000256" key="1">
    <source>
        <dbReference type="SAM" id="MobiDB-lite"/>
    </source>
</evidence>
<evidence type="ECO:0000313" key="2">
    <source>
        <dbReference type="EMBL" id="KAG0528504.1"/>
    </source>
</evidence>
<gene>
    <name evidence="2" type="ORF">BDA96_05G017800</name>
</gene>
<feature type="region of interest" description="Disordered" evidence="1">
    <location>
        <begin position="49"/>
        <end position="109"/>
    </location>
</feature>
<dbReference type="AlphaFoldDB" id="A0A921UEA5"/>
<sequence length="109" mass="11646">MTPLSSASSSRARAMQRRWRRWSYTSSARIHVCSQIPAAWGSARMRVVAPDGARGPSPQHQLWPNLSSPPTTSQISAETREVVQTTAPAKCGEPAAAAASSQGQQPDSC</sequence>
<reference evidence="2" key="2">
    <citation type="submission" date="2020-10" db="EMBL/GenBank/DDBJ databases">
        <authorList>
            <person name="Cooper E.A."/>
            <person name="Brenton Z.W."/>
            <person name="Flinn B.S."/>
            <person name="Jenkins J."/>
            <person name="Shu S."/>
            <person name="Flowers D."/>
            <person name="Luo F."/>
            <person name="Wang Y."/>
            <person name="Xia P."/>
            <person name="Barry K."/>
            <person name="Daum C."/>
            <person name="Lipzen A."/>
            <person name="Yoshinaga Y."/>
            <person name="Schmutz J."/>
            <person name="Saski C."/>
            <person name="Vermerris W."/>
            <person name="Kresovich S."/>
        </authorList>
    </citation>
    <scope>NUCLEOTIDE SEQUENCE</scope>
</reference>